<evidence type="ECO:0000313" key="2">
    <source>
        <dbReference type="EMBL" id="TKW40899.1"/>
    </source>
</evidence>
<dbReference type="Gramene" id="TKW40899">
    <property type="protein sequence ID" value="TKW40899"/>
    <property type="gene ID" value="SEVIR_1G277500v2"/>
</dbReference>
<organism evidence="2 3">
    <name type="scientific">Setaria viridis</name>
    <name type="common">Green bristlegrass</name>
    <name type="synonym">Setaria italica subsp. viridis</name>
    <dbReference type="NCBI Taxonomy" id="4556"/>
    <lineage>
        <taxon>Eukaryota</taxon>
        <taxon>Viridiplantae</taxon>
        <taxon>Streptophyta</taxon>
        <taxon>Embryophyta</taxon>
        <taxon>Tracheophyta</taxon>
        <taxon>Spermatophyta</taxon>
        <taxon>Magnoliopsida</taxon>
        <taxon>Liliopsida</taxon>
        <taxon>Poales</taxon>
        <taxon>Poaceae</taxon>
        <taxon>PACMAD clade</taxon>
        <taxon>Panicoideae</taxon>
        <taxon>Panicodae</taxon>
        <taxon>Paniceae</taxon>
        <taxon>Cenchrinae</taxon>
        <taxon>Setaria</taxon>
    </lineage>
</organism>
<proteinExistence type="predicted"/>
<protein>
    <submittedName>
        <fullName evidence="2">Uncharacterized protein</fullName>
    </submittedName>
</protein>
<dbReference type="Proteomes" id="UP000298652">
    <property type="component" value="Chromosome 1"/>
</dbReference>
<accession>A0A4U6WHX6</accession>
<dbReference type="AlphaFoldDB" id="A0A4U6WHX6"/>
<sequence length="214" mass="23217">MGAHRRLRVRPEKPGRLRQRRHRREVGRPRWRGRPGRRGNGMAVLAPASAVAWQSGPGLRSLLVVFPLSLSPPVSSHAPPSPSRLPVAGHPPPHVLPRPWSASHAPPRPPWASPPPTVRPPPSAPMAAVGLARPGRNRSFPSSATMAAAALIRVVRRPEMPAPTRAGVRGGTPAQGHLGAHRRPRVRPEKFGVRFPWKKTKKATLIPNLGLGFK</sequence>
<feature type="compositionally biased region" description="Pro residues" evidence="1">
    <location>
        <begin position="106"/>
        <end position="124"/>
    </location>
</feature>
<name>A0A4U6WHX6_SETVI</name>
<feature type="region of interest" description="Disordered" evidence="1">
    <location>
        <begin position="1"/>
        <end position="40"/>
    </location>
</feature>
<reference evidence="2" key="1">
    <citation type="submission" date="2019-03" db="EMBL/GenBank/DDBJ databases">
        <title>WGS assembly of Setaria viridis.</title>
        <authorList>
            <person name="Huang P."/>
            <person name="Jenkins J."/>
            <person name="Grimwood J."/>
            <person name="Barry K."/>
            <person name="Healey A."/>
            <person name="Mamidi S."/>
            <person name="Sreedasyam A."/>
            <person name="Shu S."/>
            <person name="Feldman M."/>
            <person name="Wu J."/>
            <person name="Yu Y."/>
            <person name="Chen C."/>
            <person name="Johnson J."/>
            <person name="Rokhsar D."/>
            <person name="Baxter I."/>
            <person name="Schmutz J."/>
            <person name="Brutnell T."/>
            <person name="Kellogg E."/>
        </authorList>
    </citation>
    <scope>NUCLEOTIDE SEQUENCE [LARGE SCALE GENOMIC DNA]</scope>
</reference>
<gene>
    <name evidence="2" type="ORF">SEVIR_1G277500v2</name>
</gene>
<feature type="compositionally biased region" description="Basic residues" evidence="1">
    <location>
        <begin position="16"/>
        <end position="37"/>
    </location>
</feature>
<evidence type="ECO:0000313" key="3">
    <source>
        <dbReference type="Proteomes" id="UP000298652"/>
    </source>
</evidence>
<feature type="region of interest" description="Disordered" evidence="1">
    <location>
        <begin position="96"/>
        <end position="142"/>
    </location>
</feature>
<keyword evidence="3" id="KW-1185">Reference proteome</keyword>
<dbReference type="EMBL" id="CM016552">
    <property type="protein sequence ID" value="TKW40899.1"/>
    <property type="molecule type" value="Genomic_DNA"/>
</dbReference>
<feature type="region of interest" description="Disordered" evidence="1">
    <location>
        <begin position="162"/>
        <end position="183"/>
    </location>
</feature>
<evidence type="ECO:0000256" key="1">
    <source>
        <dbReference type="SAM" id="MobiDB-lite"/>
    </source>
</evidence>